<protein>
    <submittedName>
        <fullName evidence="1">rRNA processing protein</fullName>
    </submittedName>
</protein>
<accession>A0ACC1HCN4</accession>
<organism evidence="1 2">
    <name type="scientific">Spiromyces aspiralis</name>
    <dbReference type="NCBI Taxonomy" id="68401"/>
    <lineage>
        <taxon>Eukaryota</taxon>
        <taxon>Fungi</taxon>
        <taxon>Fungi incertae sedis</taxon>
        <taxon>Zoopagomycota</taxon>
        <taxon>Kickxellomycotina</taxon>
        <taxon>Kickxellomycetes</taxon>
        <taxon>Kickxellales</taxon>
        <taxon>Kickxellaceae</taxon>
        <taxon>Spiromyces</taxon>
    </lineage>
</organism>
<comment type="caution">
    <text evidence="1">The sequence shown here is derived from an EMBL/GenBank/DDBJ whole genome shotgun (WGS) entry which is preliminary data.</text>
</comment>
<evidence type="ECO:0000313" key="1">
    <source>
        <dbReference type="EMBL" id="KAJ1673396.1"/>
    </source>
</evidence>
<keyword evidence="2" id="KW-1185">Reference proteome</keyword>
<gene>
    <name evidence="1" type="primary">IPI1_1</name>
    <name evidence="1" type="ORF">EV182_005318</name>
</gene>
<sequence length="290" mass="32181">LKVGKKKAPANNFTDTSFSSKAIVLTGQSITQDKSSELTNTRNLTLDELLVQLKHYSATVRKDAVAGIRDLLNLHPHLLHLQLGSIVNASIRLVTDNDPSVRKDFLRFYEYILERVAETDLTPFVSMIVAFTCAGLTHILDDIRGDALRFLDQLVASFPRLLSGYSDTIMPNFFSLLATSTEATQAGGSGENTCNVCMGERARLQRAGPNIVLLFHVRGLQARKSIRSRLTILRTCYNYIKACISTDTTAERRRFWFLDTDELPKFDAGAAKNWSDPRGNSGALAQDPTP</sequence>
<dbReference type="EMBL" id="JAMZIH010007000">
    <property type="protein sequence ID" value="KAJ1673396.1"/>
    <property type="molecule type" value="Genomic_DNA"/>
</dbReference>
<proteinExistence type="predicted"/>
<reference evidence="1" key="1">
    <citation type="submission" date="2022-06" db="EMBL/GenBank/DDBJ databases">
        <title>Phylogenomic reconstructions and comparative analyses of Kickxellomycotina fungi.</title>
        <authorList>
            <person name="Reynolds N.K."/>
            <person name="Stajich J.E."/>
            <person name="Barry K."/>
            <person name="Grigoriev I.V."/>
            <person name="Crous P."/>
            <person name="Smith M.E."/>
        </authorList>
    </citation>
    <scope>NUCLEOTIDE SEQUENCE</scope>
    <source>
        <strain evidence="1">RSA 2271</strain>
    </source>
</reference>
<dbReference type="Proteomes" id="UP001145114">
    <property type="component" value="Unassembled WGS sequence"/>
</dbReference>
<name>A0ACC1HCN4_9FUNG</name>
<evidence type="ECO:0000313" key="2">
    <source>
        <dbReference type="Proteomes" id="UP001145114"/>
    </source>
</evidence>
<feature type="non-terminal residue" evidence="1">
    <location>
        <position position="1"/>
    </location>
</feature>
<feature type="non-terminal residue" evidence="1">
    <location>
        <position position="290"/>
    </location>
</feature>